<dbReference type="RefSeq" id="WP_203173325.1">
    <property type="nucleotide sequence ID" value="NZ_JAEVHM010000005.1"/>
</dbReference>
<accession>A0ABS1XNK2</accession>
<dbReference type="EMBL" id="JAEVHM010000005">
    <property type="protein sequence ID" value="MBM0230840.1"/>
    <property type="molecule type" value="Genomic_DNA"/>
</dbReference>
<keyword evidence="1" id="KW-0812">Transmembrane</keyword>
<evidence type="ECO:0000256" key="1">
    <source>
        <dbReference type="SAM" id="Phobius"/>
    </source>
</evidence>
<feature type="transmembrane region" description="Helical" evidence="1">
    <location>
        <begin position="15"/>
        <end position="34"/>
    </location>
</feature>
<keyword evidence="1" id="KW-0472">Membrane</keyword>
<protein>
    <submittedName>
        <fullName evidence="2">ABC transporter permease subunit</fullName>
    </submittedName>
</protein>
<proteinExistence type="predicted"/>
<evidence type="ECO:0000313" key="2">
    <source>
        <dbReference type="EMBL" id="MBM0230840.1"/>
    </source>
</evidence>
<feature type="transmembrane region" description="Helical" evidence="1">
    <location>
        <begin position="155"/>
        <end position="177"/>
    </location>
</feature>
<name>A0ABS1XNK2_9ACTN</name>
<keyword evidence="1" id="KW-1133">Transmembrane helix</keyword>
<organism evidence="2 3">
    <name type="scientific">Micromonospora parastrephiae</name>
    <dbReference type="NCBI Taxonomy" id="2806101"/>
    <lineage>
        <taxon>Bacteria</taxon>
        <taxon>Bacillati</taxon>
        <taxon>Actinomycetota</taxon>
        <taxon>Actinomycetes</taxon>
        <taxon>Micromonosporales</taxon>
        <taxon>Micromonosporaceae</taxon>
        <taxon>Micromonospora</taxon>
    </lineage>
</organism>
<keyword evidence="3" id="KW-1185">Reference proteome</keyword>
<feature type="transmembrane region" description="Helical" evidence="1">
    <location>
        <begin position="237"/>
        <end position="259"/>
    </location>
</feature>
<sequence>MLPALVRKTWRDDRLALIGWAGGVAAFTTIYTSFYSQFQGAAELKQDALPQGMLDFLGIADMLSPAGYLQATIFSLVGPLLVLMCAITLTARTIARPEEDGGMELMLANPVSRAAFAWQRVAAAGSALTGIAAIPGLLLMIIVPWIGMDIPLSNVAAASAGLVALVWSFAGVAFLVGATTGKRAAVLAITGGLALAAYMANAIGGMLDGWHWVRWLSPFHYFIGTDPLHTGWHPLELLALVLLGAACAVEVAALLYLFYAWPANHRTGENTRSVFQAAA</sequence>
<gene>
    <name evidence="2" type="ORF">JNW91_02475</name>
</gene>
<dbReference type="Proteomes" id="UP000601027">
    <property type="component" value="Unassembled WGS sequence"/>
</dbReference>
<dbReference type="Pfam" id="PF12679">
    <property type="entry name" value="ABC2_membrane_2"/>
    <property type="match status" value="1"/>
</dbReference>
<comment type="caution">
    <text evidence="2">The sequence shown here is derived from an EMBL/GenBank/DDBJ whole genome shotgun (WGS) entry which is preliminary data.</text>
</comment>
<feature type="transmembrane region" description="Helical" evidence="1">
    <location>
        <begin position="68"/>
        <end position="89"/>
    </location>
</feature>
<feature type="transmembrane region" description="Helical" evidence="1">
    <location>
        <begin position="184"/>
        <end position="207"/>
    </location>
</feature>
<feature type="transmembrane region" description="Helical" evidence="1">
    <location>
        <begin position="121"/>
        <end position="143"/>
    </location>
</feature>
<evidence type="ECO:0000313" key="3">
    <source>
        <dbReference type="Proteomes" id="UP000601027"/>
    </source>
</evidence>
<reference evidence="2 3" key="1">
    <citation type="submission" date="2021-01" db="EMBL/GenBank/DDBJ databases">
        <title>Draft genome sequence of Micromonospora sp. strain STR1_7.</title>
        <authorList>
            <person name="Karlyshev A."/>
            <person name="Jawad R."/>
        </authorList>
    </citation>
    <scope>NUCLEOTIDE SEQUENCE [LARGE SCALE GENOMIC DNA]</scope>
    <source>
        <strain evidence="2 3">STR1-7</strain>
    </source>
</reference>